<accession>A0A1G9DLN1</accession>
<feature type="transmembrane region" description="Helical" evidence="1">
    <location>
        <begin position="181"/>
        <end position="202"/>
    </location>
</feature>
<name>A0A1G9DLN1_9BACL</name>
<proteinExistence type="predicted"/>
<evidence type="ECO:0000313" key="2">
    <source>
        <dbReference type="EMBL" id="SDK64796.1"/>
    </source>
</evidence>
<organism evidence="2 3">
    <name type="scientific">Lacicoccus qingdaonensis</name>
    <dbReference type="NCBI Taxonomy" id="576118"/>
    <lineage>
        <taxon>Bacteria</taxon>
        <taxon>Bacillati</taxon>
        <taxon>Bacillota</taxon>
        <taxon>Bacilli</taxon>
        <taxon>Bacillales</taxon>
        <taxon>Salinicoccaceae</taxon>
        <taxon>Lacicoccus</taxon>
    </lineage>
</organism>
<feature type="transmembrane region" description="Helical" evidence="1">
    <location>
        <begin position="242"/>
        <end position="260"/>
    </location>
</feature>
<keyword evidence="1" id="KW-0812">Transmembrane</keyword>
<dbReference type="AlphaFoldDB" id="A0A1G9DLN1"/>
<feature type="transmembrane region" description="Helical" evidence="1">
    <location>
        <begin position="339"/>
        <end position="358"/>
    </location>
</feature>
<feature type="transmembrane region" description="Helical" evidence="1">
    <location>
        <begin position="145"/>
        <end position="169"/>
    </location>
</feature>
<evidence type="ECO:0000313" key="3">
    <source>
        <dbReference type="Proteomes" id="UP000199008"/>
    </source>
</evidence>
<dbReference type="EMBL" id="FNFY01000006">
    <property type="protein sequence ID" value="SDK64796.1"/>
    <property type="molecule type" value="Genomic_DNA"/>
</dbReference>
<keyword evidence="3" id="KW-1185">Reference proteome</keyword>
<dbReference type="STRING" id="576118.SAMN05216216_10654"/>
<gene>
    <name evidence="2" type="ORF">SAMN05216216_10654</name>
</gene>
<keyword evidence="1" id="KW-1133">Transmembrane helix</keyword>
<feature type="transmembrane region" description="Helical" evidence="1">
    <location>
        <begin position="106"/>
        <end position="130"/>
    </location>
</feature>
<keyword evidence="1" id="KW-0472">Membrane</keyword>
<sequence length="671" mass="76671">MKYLTSLWNSTLIRHFMGQTFWIAVLYTVISLVTLPLSLWVASSNMGNVENVLGFENNNIVQTLMQVNLFFGIIFAVMLAIFTMNFKNRESISDFIHSLPVKRGSVLSAVYIVGILLITLPVLFISIILMFERYILVFDLSFGEIFFWMINTGIMMIITYILTVFTGFFTNKLFIHLQLIVILFFLPLAMWGAMLTTASMMYDGIAVYSSMRGADLLSPVINNTFPVFAITQNSDEFSLMKSIIWTVVGIVILSISYFLYMKRRNEYVNSNFTYSSVRYVLSVIITILGMLILGSVLGYVLSGNDVVKVISFVLGWLGSYIIVEMLFQSTVKIDIKLKAMIISAISAIIFMGVFYAGWNSYTSYVPVAESVNSVMVYSSDEGSSYTNFENKEIMSDDYLTNDNPEFINDTVEAHKYAAESSVEEVRPGYYRTFEVAYKMNDGSMVYRSFDHYPDSDEALQALQQLDSVQNLRTTDLILNIEEHEWMTNIMLSSFSGETVYINGEDDMNRFINNYKSAFQSSADGRLDLVDLSSQNLFNMEIEYHHTGNQREYIYGNGNLYNPAVIETISEEMRLSEFLALDEAERVYEYEVVNPDVFYNDFKNLPMETFNSRYELTLLEQGEREDIEEEIDAGNLSTDSGRAIMFSNPYYYPADNSNAQSAQYTHFIIGIE</sequence>
<protein>
    <submittedName>
        <fullName evidence="2">ABC-2 type transport system permease protein</fullName>
    </submittedName>
</protein>
<feature type="transmembrane region" description="Helical" evidence="1">
    <location>
        <begin position="280"/>
        <end position="300"/>
    </location>
</feature>
<dbReference type="RefSeq" id="WP_092985398.1">
    <property type="nucleotide sequence ID" value="NZ_FNFY01000006.1"/>
</dbReference>
<feature type="transmembrane region" description="Helical" evidence="1">
    <location>
        <begin position="306"/>
        <end position="327"/>
    </location>
</feature>
<feature type="transmembrane region" description="Helical" evidence="1">
    <location>
        <begin position="21"/>
        <end position="43"/>
    </location>
</feature>
<dbReference type="OrthoDB" id="1706490at2"/>
<evidence type="ECO:0000256" key="1">
    <source>
        <dbReference type="SAM" id="Phobius"/>
    </source>
</evidence>
<dbReference type="Proteomes" id="UP000199008">
    <property type="component" value="Unassembled WGS sequence"/>
</dbReference>
<feature type="transmembrane region" description="Helical" evidence="1">
    <location>
        <begin position="63"/>
        <end position="86"/>
    </location>
</feature>
<reference evidence="3" key="1">
    <citation type="submission" date="2016-10" db="EMBL/GenBank/DDBJ databases">
        <authorList>
            <person name="Varghese N."/>
            <person name="Submissions S."/>
        </authorList>
    </citation>
    <scope>NUCLEOTIDE SEQUENCE [LARGE SCALE GENOMIC DNA]</scope>
    <source>
        <strain evidence="3">CGMCC 1.8895</strain>
    </source>
</reference>